<keyword evidence="1" id="KW-0805">Transcription regulation</keyword>
<sequence length="229" mass="26887">MTKPYKTKKEKVYYQLREEIIQGKIPPGERLTIAGIAEKCGVSEIPVREAVQQLLQESYLISAPRAGLTVSVVSEEDVRKTFELRAALESLAARLSVRRMEEEQVFELYKMIKDSRKYYEELDYHAYWLCNQAFHRYIYQFCGNERLLGIIDGLMQYSHRYPQYYTNAKQISRSIDRHLEIAHAISDRDERLTEDLVRAHMVMGCKTVQERVREARRKLMGEEAPGEKE</sequence>
<name>A0A498CT83_9FIRM</name>
<evidence type="ECO:0000313" key="6">
    <source>
        <dbReference type="Proteomes" id="UP000276301"/>
    </source>
</evidence>
<dbReference type="SUPFAM" id="SSF46785">
    <property type="entry name" value="Winged helix' DNA-binding domain"/>
    <property type="match status" value="1"/>
</dbReference>
<dbReference type="SUPFAM" id="SSF48008">
    <property type="entry name" value="GntR ligand-binding domain-like"/>
    <property type="match status" value="1"/>
</dbReference>
<gene>
    <name evidence="5" type="ORF">D4A47_03675</name>
</gene>
<dbReference type="PROSITE" id="PS50949">
    <property type="entry name" value="HTH_GNTR"/>
    <property type="match status" value="1"/>
</dbReference>
<dbReference type="Pfam" id="PF07729">
    <property type="entry name" value="FCD"/>
    <property type="match status" value="1"/>
</dbReference>
<evidence type="ECO:0000256" key="3">
    <source>
        <dbReference type="ARBA" id="ARBA00023163"/>
    </source>
</evidence>
<evidence type="ECO:0000259" key="4">
    <source>
        <dbReference type="PROSITE" id="PS50949"/>
    </source>
</evidence>
<protein>
    <submittedName>
        <fullName evidence="5">GntR family transcriptional regulator</fullName>
    </submittedName>
</protein>
<reference evidence="5 6" key="1">
    <citation type="submission" date="2018-10" db="EMBL/GenBank/DDBJ databases">
        <title>Anaerotruncus faecis sp. nov., isolated from human feces.</title>
        <authorList>
            <person name="Wang Y.-J."/>
        </authorList>
    </citation>
    <scope>NUCLEOTIDE SEQUENCE [LARGE SCALE GENOMIC DNA]</scope>
    <source>
        <strain evidence="5 6">22A2-44</strain>
    </source>
</reference>
<dbReference type="InterPro" id="IPR000524">
    <property type="entry name" value="Tscrpt_reg_HTH_GntR"/>
</dbReference>
<dbReference type="PANTHER" id="PTHR43537:SF24">
    <property type="entry name" value="GLUCONATE OPERON TRANSCRIPTIONAL REPRESSOR"/>
    <property type="match status" value="1"/>
</dbReference>
<dbReference type="SMART" id="SM00345">
    <property type="entry name" value="HTH_GNTR"/>
    <property type="match status" value="1"/>
</dbReference>
<feature type="domain" description="HTH gntR-type" evidence="4">
    <location>
        <begin position="6"/>
        <end position="73"/>
    </location>
</feature>
<dbReference type="SMART" id="SM00895">
    <property type="entry name" value="FCD"/>
    <property type="match status" value="1"/>
</dbReference>
<dbReference type="InterPro" id="IPR036390">
    <property type="entry name" value="WH_DNA-bd_sf"/>
</dbReference>
<dbReference type="Gene3D" id="1.20.120.530">
    <property type="entry name" value="GntR ligand-binding domain-like"/>
    <property type="match status" value="1"/>
</dbReference>
<dbReference type="PANTHER" id="PTHR43537">
    <property type="entry name" value="TRANSCRIPTIONAL REGULATOR, GNTR FAMILY"/>
    <property type="match status" value="1"/>
</dbReference>
<dbReference type="InterPro" id="IPR036388">
    <property type="entry name" value="WH-like_DNA-bd_sf"/>
</dbReference>
<dbReference type="Pfam" id="PF00392">
    <property type="entry name" value="GntR"/>
    <property type="match status" value="1"/>
</dbReference>
<dbReference type="InterPro" id="IPR008920">
    <property type="entry name" value="TF_FadR/GntR_C"/>
</dbReference>
<proteinExistence type="predicted"/>
<dbReference type="EMBL" id="RCHT01000003">
    <property type="protein sequence ID" value="RLL13575.1"/>
    <property type="molecule type" value="Genomic_DNA"/>
</dbReference>
<dbReference type="Gene3D" id="1.10.10.10">
    <property type="entry name" value="Winged helix-like DNA-binding domain superfamily/Winged helix DNA-binding domain"/>
    <property type="match status" value="1"/>
</dbReference>
<evidence type="ECO:0000313" key="5">
    <source>
        <dbReference type="EMBL" id="RLL13575.1"/>
    </source>
</evidence>
<accession>A0A498CT83</accession>
<evidence type="ECO:0000256" key="1">
    <source>
        <dbReference type="ARBA" id="ARBA00023015"/>
    </source>
</evidence>
<dbReference type="GO" id="GO:0003677">
    <property type="term" value="F:DNA binding"/>
    <property type="evidence" value="ECO:0007669"/>
    <property type="project" value="UniProtKB-KW"/>
</dbReference>
<dbReference type="RefSeq" id="WP_121586196.1">
    <property type="nucleotide sequence ID" value="NZ_RCHT01000003.1"/>
</dbReference>
<organism evidence="5 6">
    <name type="scientific">Anaerotruncus massiliensis</name>
    <name type="common">ex Liu et al. 2021</name>
    <dbReference type="NCBI Taxonomy" id="2321404"/>
    <lineage>
        <taxon>Bacteria</taxon>
        <taxon>Bacillati</taxon>
        <taxon>Bacillota</taxon>
        <taxon>Clostridia</taxon>
        <taxon>Eubacteriales</taxon>
        <taxon>Oscillospiraceae</taxon>
        <taxon>Anaerotruncus</taxon>
    </lineage>
</organism>
<keyword evidence="6" id="KW-1185">Reference proteome</keyword>
<dbReference type="GO" id="GO:0003700">
    <property type="term" value="F:DNA-binding transcription factor activity"/>
    <property type="evidence" value="ECO:0007669"/>
    <property type="project" value="InterPro"/>
</dbReference>
<dbReference type="AlphaFoldDB" id="A0A498CT83"/>
<keyword evidence="2" id="KW-0238">DNA-binding</keyword>
<keyword evidence="3" id="KW-0804">Transcription</keyword>
<dbReference type="Proteomes" id="UP000276301">
    <property type="component" value="Unassembled WGS sequence"/>
</dbReference>
<comment type="caution">
    <text evidence="5">The sequence shown here is derived from an EMBL/GenBank/DDBJ whole genome shotgun (WGS) entry which is preliminary data.</text>
</comment>
<dbReference type="InterPro" id="IPR011711">
    <property type="entry name" value="GntR_C"/>
</dbReference>
<evidence type="ECO:0000256" key="2">
    <source>
        <dbReference type="ARBA" id="ARBA00023125"/>
    </source>
</evidence>